<keyword evidence="3" id="KW-0653">Protein transport</keyword>
<dbReference type="EMBL" id="JARYMX010000001">
    <property type="protein sequence ID" value="KAJ9564479.1"/>
    <property type="molecule type" value="Genomic_DNA"/>
</dbReference>
<gene>
    <name evidence="6" type="ORF">OSB04_000445</name>
</gene>
<proteinExistence type="inferred from homology"/>
<dbReference type="PANTHER" id="PTHR12542">
    <property type="entry name" value="EXOCYST COMPLEX PROTEIN EXO70"/>
    <property type="match status" value="1"/>
</dbReference>
<comment type="similarity">
    <text evidence="1 3">Belongs to the EXO70 family.</text>
</comment>
<accession>A0AA38TP94</accession>
<dbReference type="GO" id="GO:0015031">
    <property type="term" value="P:protein transport"/>
    <property type="evidence" value="ECO:0007669"/>
    <property type="project" value="UniProtKB-KW"/>
</dbReference>
<evidence type="ECO:0000256" key="2">
    <source>
        <dbReference type="ARBA" id="ARBA00022448"/>
    </source>
</evidence>
<keyword evidence="3" id="KW-0268">Exocytosis</keyword>
<comment type="function">
    <text evidence="3">Component of the exocyst complex.</text>
</comment>
<dbReference type="Proteomes" id="UP001172457">
    <property type="component" value="Chromosome 1"/>
</dbReference>
<dbReference type="AlphaFoldDB" id="A0AA38TP94"/>
<evidence type="ECO:0000313" key="7">
    <source>
        <dbReference type="Proteomes" id="UP001172457"/>
    </source>
</evidence>
<feature type="coiled-coil region" evidence="4">
    <location>
        <begin position="76"/>
        <end position="127"/>
    </location>
</feature>
<protein>
    <recommendedName>
        <fullName evidence="3">Exocyst subunit Exo70 family protein</fullName>
    </recommendedName>
</protein>
<dbReference type="GO" id="GO:0005546">
    <property type="term" value="F:phosphatidylinositol-4,5-bisphosphate binding"/>
    <property type="evidence" value="ECO:0007669"/>
    <property type="project" value="InterPro"/>
</dbReference>
<name>A0AA38TP94_9ASTR</name>
<evidence type="ECO:0000313" key="6">
    <source>
        <dbReference type="EMBL" id="KAJ9564479.1"/>
    </source>
</evidence>
<keyword evidence="7" id="KW-1185">Reference proteome</keyword>
<evidence type="ECO:0000256" key="4">
    <source>
        <dbReference type="SAM" id="Coils"/>
    </source>
</evidence>
<dbReference type="InterPro" id="IPR046364">
    <property type="entry name" value="Exo70_C"/>
</dbReference>
<dbReference type="InterPro" id="IPR004140">
    <property type="entry name" value="Exo70"/>
</dbReference>
<sequence>MNQAGSVCCACREGWIVLIGFSDSQPMMETVIEQKLIAAATLIIRELDSNDRLSHKAKKRLVDLHTKLSSTSKIFEDEEEKEVSDIEKQIDSIKKKIMIWTYEPDEVKEYLKEVEGLRSLVESLESLNPSKDGEEHRLLTMGNDVLRTSIHRIQRLFERTLVHNRYNFVPTRVPCSKDDGVDESSIVPLMDDLEDDSISKREDFYLMHLIDPEVIPDLKSMANLMFATSYDKVCVDSFISVRKDVLDDLLFILEIEKSSFENVTKMEVVELSSKIKRWGKAMRIFVKIYLASEKLLCEQIFGQGESVSALYFFESSEASIVQFLNFADALTYKHYGSFHIFQILDLHNMLENLTPDIESSYPNENGSYLRTKFQYVLNRLGVYAGATFSNFTNVGKMEIWNAAYPRGGIQNLTRDLMNYATTLLGYSNSLNTIFRDDQDSSSKDVNVNEISSLSPMGLRFRSLMSALESNLEKKSRLYKEDALRHLFLMNNVHYMAEKVKGSKLRTILGDDWVREHNRKFQDYAMSYERSTWSPILKLFRDEGLYSPDSSSSKTKTSLKKRLQMFYTAFEEIYKTQTGWLIPNNELRKDMRISISVKVCQGYQSCIGLNRDHIDKKYIKYSAEDLENYLLDLFEGSRASL</sequence>
<dbReference type="GO" id="GO:0000145">
    <property type="term" value="C:exocyst"/>
    <property type="evidence" value="ECO:0007669"/>
    <property type="project" value="InterPro"/>
</dbReference>
<dbReference type="PANTHER" id="PTHR12542:SF152">
    <property type="entry name" value="EXOCYST SUBUNIT EXO70 FAMILY PROTEIN"/>
    <property type="match status" value="1"/>
</dbReference>
<dbReference type="GO" id="GO:0006887">
    <property type="term" value="P:exocytosis"/>
    <property type="evidence" value="ECO:0007669"/>
    <property type="project" value="UniProtKB-KW"/>
</dbReference>
<evidence type="ECO:0000256" key="1">
    <source>
        <dbReference type="ARBA" id="ARBA00006756"/>
    </source>
</evidence>
<keyword evidence="2 3" id="KW-0813">Transport</keyword>
<dbReference type="SUPFAM" id="SSF74788">
    <property type="entry name" value="Cullin repeat-like"/>
    <property type="match status" value="1"/>
</dbReference>
<dbReference type="Gene3D" id="1.20.1280.170">
    <property type="entry name" value="Exocyst complex component Exo70"/>
    <property type="match status" value="1"/>
</dbReference>
<dbReference type="Pfam" id="PF03081">
    <property type="entry name" value="Exo70_C"/>
    <property type="match status" value="1"/>
</dbReference>
<evidence type="ECO:0000259" key="5">
    <source>
        <dbReference type="Pfam" id="PF03081"/>
    </source>
</evidence>
<reference evidence="6" key="1">
    <citation type="submission" date="2023-03" db="EMBL/GenBank/DDBJ databases">
        <title>Chromosome-scale reference genome and RAD-based genetic map of yellow starthistle (Centaurea solstitialis) reveal putative structural variation and QTLs associated with invader traits.</title>
        <authorList>
            <person name="Reatini B."/>
            <person name="Cang F.A."/>
            <person name="Jiang Q."/>
            <person name="Mckibben M.T.W."/>
            <person name="Barker M.S."/>
            <person name="Rieseberg L.H."/>
            <person name="Dlugosch K.M."/>
        </authorList>
    </citation>
    <scope>NUCLEOTIDE SEQUENCE</scope>
    <source>
        <strain evidence="6">CAN-66</strain>
        <tissue evidence="6">Leaf</tissue>
    </source>
</reference>
<comment type="caution">
    <text evidence="6">The sequence shown here is derived from an EMBL/GenBank/DDBJ whole genome shotgun (WGS) entry which is preliminary data.</text>
</comment>
<organism evidence="6 7">
    <name type="scientific">Centaurea solstitialis</name>
    <name type="common">yellow star-thistle</name>
    <dbReference type="NCBI Taxonomy" id="347529"/>
    <lineage>
        <taxon>Eukaryota</taxon>
        <taxon>Viridiplantae</taxon>
        <taxon>Streptophyta</taxon>
        <taxon>Embryophyta</taxon>
        <taxon>Tracheophyta</taxon>
        <taxon>Spermatophyta</taxon>
        <taxon>Magnoliopsida</taxon>
        <taxon>eudicotyledons</taxon>
        <taxon>Gunneridae</taxon>
        <taxon>Pentapetalae</taxon>
        <taxon>asterids</taxon>
        <taxon>campanulids</taxon>
        <taxon>Asterales</taxon>
        <taxon>Asteraceae</taxon>
        <taxon>Carduoideae</taxon>
        <taxon>Cardueae</taxon>
        <taxon>Centaureinae</taxon>
        <taxon>Centaurea</taxon>
    </lineage>
</organism>
<feature type="domain" description="Exocyst complex subunit Exo70 C-terminal" evidence="5">
    <location>
        <begin position="276"/>
        <end position="631"/>
    </location>
</feature>
<evidence type="ECO:0000256" key="3">
    <source>
        <dbReference type="RuleBase" id="RU365026"/>
    </source>
</evidence>
<dbReference type="InterPro" id="IPR016159">
    <property type="entry name" value="Cullin_repeat-like_dom_sf"/>
</dbReference>
<keyword evidence="4" id="KW-0175">Coiled coil</keyword>